<dbReference type="InterPro" id="IPR027921">
    <property type="entry name" value="NOPCHAP1"/>
</dbReference>
<gene>
    <name evidence="2" type="ORF">Plec18167_009370</name>
</gene>
<feature type="compositionally biased region" description="Low complexity" evidence="1">
    <location>
        <begin position="27"/>
        <end position="56"/>
    </location>
</feature>
<protein>
    <submittedName>
        <fullName evidence="2">Uncharacterized protein</fullName>
    </submittedName>
</protein>
<evidence type="ECO:0000256" key="1">
    <source>
        <dbReference type="SAM" id="MobiDB-lite"/>
    </source>
</evidence>
<dbReference type="Proteomes" id="UP001583193">
    <property type="component" value="Unassembled WGS sequence"/>
</dbReference>
<dbReference type="EMBL" id="JAVDPF010000059">
    <property type="protein sequence ID" value="KAL1865557.1"/>
    <property type="molecule type" value="Genomic_DNA"/>
</dbReference>
<feature type="region of interest" description="Disordered" evidence="1">
    <location>
        <begin position="1"/>
        <end position="147"/>
    </location>
</feature>
<comment type="caution">
    <text evidence="2">The sequence shown here is derived from an EMBL/GenBank/DDBJ whole genome shotgun (WGS) entry which is preliminary data.</text>
</comment>
<evidence type="ECO:0000313" key="2">
    <source>
        <dbReference type="EMBL" id="KAL1865557.1"/>
    </source>
</evidence>
<name>A0ABR3WQ45_9EURO</name>
<accession>A0ABR3WQ45</accession>
<reference evidence="2 3" key="1">
    <citation type="journal article" date="2024" name="IMA Fungus">
        <title>IMA Genome - F19 : A genome assembly and annotation guide to empower mycologists, including annotated draft genome sequences of Ceratocystis pirilliformis, Diaporthe australafricana, Fusarium ophioides, Paecilomyces lecythidis, and Sporothrix stenoceras.</title>
        <authorList>
            <person name="Aylward J."/>
            <person name="Wilson A.M."/>
            <person name="Visagie C.M."/>
            <person name="Spraker J."/>
            <person name="Barnes I."/>
            <person name="Buitendag C."/>
            <person name="Ceriani C."/>
            <person name="Del Mar Angel L."/>
            <person name="du Plessis D."/>
            <person name="Fuchs T."/>
            <person name="Gasser K."/>
            <person name="Kramer D."/>
            <person name="Li W."/>
            <person name="Munsamy K."/>
            <person name="Piso A."/>
            <person name="Price J.L."/>
            <person name="Sonnekus B."/>
            <person name="Thomas C."/>
            <person name="van der Nest A."/>
            <person name="van Dijk A."/>
            <person name="van Heerden A."/>
            <person name="van Vuuren N."/>
            <person name="Yilmaz N."/>
            <person name="Duong T.A."/>
            <person name="van der Merwe N.A."/>
            <person name="Wingfield M.J."/>
            <person name="Wingfield B.D."/>
        </authorList>
    </citation>
    <scope>NUCLEOTIDE SEQUENCE [LARGE SCALE GENOMIC DNA]</scope>
    <source>
        <strain evidence="2 3">CMW 18167</strain>
    </source>
</reference>
<feature type="compositionally biased region" description="Low complexity" evidence="1">
    <location>
        <begin position="75"/>
        <end position="98"/>
    </location>
</feature>
<dbReference type="PANTHER" id="PTHR38489:SF1">
    <property type="entry name" value="HISTONE CHAPERONE DOMAIN-CONTAINING PROTEIN"/>
    <property type="match status" value="1"/>
</dbReference>
<feature type="compositionally biased region" description="Basic and acidic residues" evidence="1">
    <location>
        <begin position="1"/>
        <end position="10"/>
    </location>
</feature>
<proteinExistence type="predicted"/>
<organism evidence="2 3">
    <name type="scientific">Paecilomyces lecythidis</name>
    <dbReference type="NCBI Taxonomy" id="3004212"/>
    <lineage>
        <taxon>Eukaryota</taxon>
        <taxon>Fungi</taxon>
        <taxon>Dikarya</taxon>
        <taxon>Ascomycota</taxon>
        <taxon>Pezizomycotina</taxon>
        <taxon>Eurotiomycetes</taxon>
        <taxon>Eurotiomycetidae</taxon>
        <taxon>Eurotiales</taxon>
        <taxon>Thermoascaceae</taxon>
        <taxon>Paecilomyces</taxon>
    </lineage>
</organism>
<keyword evidence="3" id="KW-1185">Reference proteome</keyword>
<dbReference type="PANTHER" id="PTHR38489">
    <property type="entry name" value="HISTONE CHAPERONE DOMAIN-CONTAINING PROTEIN"/>
    <property type="match status" value="1"/>
</dbReference>
<sequence>MDETSRKRPLEDDDPSSTVSPSKRSRAPAPSGRAQRQSLSSSSSSSTDTTSTVSSRDSSEESSSAEEDSDDESTSSEGTSSSSASSSPSSSSSSSSSSESEEGNERRIEDTQDNIDESDDSSDEEEEDASIINVRGRPKPRIQRINGDSSILSRISNFLPRLKAANDELRRNFEDGKSKDIVMDDVNEEDEGQYIEMNLGLGVLEGQDDEGSDESSARDSDNTSDNEPGPSTGRREKSNVLDKLMGKKTKSKRPAIEEMED</sequence>
<feature type="compositionally biased region" description="Acidic residues" evidence="1">
    <location>
        <begin position="111"/>
        <end position="129"/>
    </location>
</feature>
<feature type="region of interest" description="Disordered" evidence="1">
    <location>
        <begin position="201"/>
        <end position="261"/>
    </location>
</feature>
<evidence type="ECO:0000313" key="3">
    <source>
        <dbReference type="Proteomes" id="UP001583193"/>
    </source>
</evidence>
<feature type="compositionally biased region" description="Acidic residues" evidence="1">
    <location>
        <begin position="63"/>
        <end position="74"/>
    </location>
</feature>
<dbReference type="Pfam" id="PF15370">
    <property type="entry name" value="NOPCHAP1"/>
    <property type="match status" value="1"/>
</dbReference>